<reference evidence="2" key="1">
    <citation type="submission" date="2022-08" db="EMBL/GenBank/DDBJ databases">
        <title>Alicyclobacillus fastidiosus DSM 17978, complete genome.</title>
        <authorList>
            <person name="Wang Q."/>
            <person name="Cai R."/>
            <person name="Wang Z."/>
        </authorList>
    </citation>
    <scope>NUCLEOTIDE SEQUENCE</scope>
    <source>
        <strain evidence="2">DSM 17978</strain>
    </source>
</reference>
<proteinExistence type="predicted"/>
<dbReference type="RefSeq" id="WP_268005896.1">
    <property type="nucleotide sequence ID" value="NZ_BSUT01000001.1"/>
</dbReference>
<evidence type="ECO:0000256" key="1">
    <source>
        <dbReference type="SAM" id="Coils"/>
    </source>
</evidence>
<protein>
    <recommendedName>
        <fullName evidence="4">Exonuclease SbcC</fullName>
    </recommendedName>
</protein>
<feature type="coiled-coil region" evidence="1">
    <location>
        <begin position="189"/>
        <end position="227"/>
    </location>
</feature>
<gene>
    <name evidence="2" type="ORF">NZD89_00260</name>
</gene>
<keyword evidence="1" id="KW-0175">Coiled coil</keyword>
<evidence type="ECO:0008006" key="4">
    <source>
        <dbReference type="Google" id="ProtNLM"/>
    </source>
</evidence>
<name>A0ABY6ZGJ5_9BACL</name>
<keyword evidence="3" id="KW-1185">Reference proteome</keyword>
<evidence type="ECO:0000313" key="2">
    <source>
        <dbReference type="EMBL" id="WAH41998.1"/>
    </source>
</evidence>
<sequence length="479" mass="55289">MSHKDSFKRYKNPRAFEVLFNLISPDIDNVKQQLVDAKNKIADTKTEIVGLKSYLRDKDAEDYTTLWLKHEHNLNEIETRSKEKASIVNDSKGNRNEETEMYATLKKDLTGIVNQIVQYEREKNDYLLSVSSKKFLRQDYDNEREEILATLELNYTLVIPDQTIECPLCKSLVPHRGHESREANSVGTLKKIEEELKRKIQLVTRMIDNDNKAIQELDQKISQMRKRQAIFSDAAMEFTKELDVPFLSQIDSINSIINQLNMEQEILKECLRMHRKITEKGKLIEDLEGEVGRLNAELDNLYVSEALTNSTFAFLTQQYKQFMGRLKYEVDAETYIHADTYLPYYRGSNVYSHESGGLQLCMQLSYLFAIISSKSEGYCSGHPGILMLDSLSKYLGTLKSSPESRQTIDEVEKPEKDLINDPEVYDEIYKIVVELSSEYQIIIVENTPPSLVNNCVKYTFLSGEKGLINPEVNEFSKID</sequence>
<accession>A0ABY6ZGJ5</accession>
<evidence type="ECO:0000313" key="3">
    <source>
        <dbReference type="Proteomes" id="UP001164761"/>
    </source>
</evidence>
<dbReference type="Proteomes" id="UP001164761">
    <property type="component" value="Chromosome"/>
</dbReference>
<dbReference type="EMBL" id="CP104067">
    <property type="protein sequence ID" value="WAH41998.1"/>
    <property type="molecule type" value="Genomic_DNA"/>
</dbReference>
<organism evidence="2 3">
    <name type="scientific">Alicyclobacillus fastidiosus</name>
    <dbReference type="NCBI Taxonomy" id="392011"/>
    <lineage>
        <taxon>Bacteria</taxon>
        <taxon>Bacillati</taxon>
        <taxon>Bacillota</taxon>
        <taxon>Bacilli</taxon>
        <taxon>Bacillales</taxon>
        <taxon>Alicyclobacillaceae</taxon>
        <taxon>Alicyclobacillus</taxon>
    </lineage>
</organism>